<dbReference type="AlphaFoldDB" id="A0A4R2JBC3"/>
<dbReference type="SMART" id="SM01040">
    <property type="entry name" value="Bro-N"/>
    <property type="match status" value="1"/>
</dbReference>
<organism evidence="2 3">
    <name type="scientific">Actinocrispum wychmicini</name>
    <dbReference type="NCBI Taxonomy" id="1213861"/>
    <lineage>
        <taxon>Bacteria</taxon>
        <taxon>Bacillati</taxon>
        <taxon>Actinomycetota</taxon>
        <taxon>Actinomycetes</taxon>
        <taxon>Pseudonocardiales</taxon>
        <taxon>Pseudonocardiaceae</taxon>
        <taxon>Actinocrispum</taxon>
    </lineage>
</organism>
<dbReference type="InterPro" id="IPR005039">
    <property type="entry name" value="Ant_C"/>
</dbReference>
<name>A0A4R2JBC3_9PSEU</name>
<feature type="domain" description="Bro-N" evidence="1">
    <location>
        <begin position="1"/>
        <end position="105"/>
    </location>
</feature>
<reference evidence="2 3" key="1">
    <citation type="submission" date="2019-03" db="EMBL/GenBank/DDBJ databases">
        <title>Genomic Encyclopedia of Type Strains, Phase IV (KMG-IV): sequencing the most valuable type-strain genomes for metagenomic binning, comparative biology and taxonomic classification.</title>
        <authorList>
            <person name="Goeker M."/>
        </authorList>
    </citation>
    <scope>NUCLEOTIDE SEQUENCE [LARGE SCALE GENOMIC DNA]</scope>
    <source>
        <strain evidence="2 3">DSM 45934</strain>
    </source>
</reference>
<accession>A0A4R2JBC3</accession>
<evidence type="ECO:0000313" key="2">
    <source>
        <dbReference type="EMBL" id="TCO56773.1"/>
    </source>
</evidence>
<dbReference type="PROSITE" id="PS51750">
    <property type="entry name" value="BRO_N"/>
    <property type="match status" value="1"/>
</dbReference>
<dbReference type="Proteomes" id="UP000295680">
    <property type="component" value="Unassembled WGS sequence"/>
</dbReference>
<dbReference type="Pfam" id="PF02498">
    <property type="entry name" value="Bro-N"/>
    <property type="match status" value="1"/>
</dbReference>
<dbReference type="RefSeq" id="WP_132120320.1">
    <property type="nucleotide sequence ID" value="NZ_SLWS01000006.1"/>
</dbReference>
<protein>
    <submittedName>
        <fullName evidence="2">Anti-repressor protein</fullName>
    </submittedName>
</protein>
<sequence>MSEIEIFNFDNTEIRVVLQDNQPWFVAAEACRVLGYKNGRDALVKHVLPGQKGVSRFATPSGTQTMTVINEPGLYRLIMRSKVEGAARFQDWVTAEVLPTIRKTGGAYIAPGSAAVLDLSDPDTVLDKLIEVAQIAKSEREQRLALQVVNTELEAAREADRPLVEFGQQVCEAANSYSMEEAAKVLRPVTGGLGRNHLLQLLVDMALLIDLKTDERHGQTGYRPYQWCANHFEVPPNTAFVDGRGRKHVDYRTRVRVASLPWLRERIINHLAAVAS</sequence>
<dbReference type="OrthoDB" id="9812611at2"/>
<gene>
    <name evidence="2" type="ORF">EV192_106248</name>
</gene>
<keyword evidence="3" id="KW-1185">Reference proteome</keyword>
<evidence type="ECO:0000259" key="1">
    <source>
        <dbReference type="PROSITE" id="PS51750"/>
    </source>
</evidence>
<proteinExistence type="predicted"/>
<comment type="caution">
    <text evidence="2">The sequence shown here is derived from an EMBL/GenBank/DDBJ whole genome shotgun (WGS) entry which is preliminary data.</text>
</comment>
<dbReference type="InterPro" id="IPR003497">
    <property type="entry name" value="BRO_N_domain"/>
</dbReference>
<dbReference type="GO" id="GO:0003677">
    <property type="term" value="F:DNA binding"/>
    <property type="evidence" value="ECO:0007669"/>
    <property type="project" value="InterPro"/>
</dbReference>
<dbReference type="PANTHER" id="PTHR36180:SF2">
    <property type="entry name" value="BRO FAMILY PROTEIN"/>
    <property type="match status" value="1"/>
</dbReference>
<dbReference type="Pfam" id="PF03374">
    <property type="entry name" value="ANT"/>
    <property type="match status" value="1"/>
</dbReference>
<dbReference type="PANTHER" id="PTHR36180">
    <property type="entry name" value="DNA-BINDING PROTEIN-RELATED-RELATED"/>
    <property type="match status" value="1"/>
</dbReference>
<dbReference type="EMBL" id="SLWS01000006">
    <property type="protein sequence ID" value="TCO56773.1"/>
    <property type="molecule type" value="Genomic_DNA"/>
</dbReference>
<evidence type="ECO:0000313" key="3">
    <source>
        <dbReference type="Proteomes" id="UP000295680"/>
    </source>
</evidence>